<dbReference type="PANTHER" id="PTHR30349:SF41">
    <property type="entry name" value="INTEGRASE_RECOMBINASE PROTEIN MJ0367-RELATED"/>
    <property type="match status" value="1"/>
</dbReference>
<dbReference type="AlphaFoldDB" id="A0A2P5P7X7"/>
<dbReference type="InterPro" id="IPR013762">
    <property type="entry name" value="Integrase-like_cat_sf"/>
</dbReference>
<evidence type="ECO:0000256" key="1">
    <source>
        <dbReference type="ARBA" id="ARBA00008857"/>
    </source>
</evidence>
<dbReference type="OrthoDB" id="144173at2"/>
<dbReference type="EMBL" id="JQAN02000008">
    <property type="protein sequence ID" value="PPD58390.1"/>
    <property type="molecule type" value="Genomic_DNA"/>
</dbReference>
<dbReference type="InterPro" id="IPR050090">
    <property type="entry name" value="Tyrosine_recombinase_XerCD"/>
</dbReference>
<reference evidence="4 5" key="1">
    <citation type="journal article" date="2017" name="ISME J.">
        <title>Grape pomace compost harbors organohalide-respiring Dehalogenimonas species with novel reductive dehalogenase genes.</title>
        <authorList>
            <person name="Yang Y."/>
            <person name="Higgins S.A."/>
            <person name="Yan J."/>
            <person name="Simsir B."/>
            <person name="Chourey K."/>
            <person name="Iyer R."/>
            <person name="Hettich R.L."/>
            <person name="Baldwin B."/>
            <person name="Ogles D.M."/>
            <person name="Loffler F.E."/>
        </authorList>
    </citation>
    <scope>NUCLEOTIDE SEQUENCE [LARGE SCALE GENOMIC DNA]</scope>
    <source>
        <strain evidence="4 5">GP</strain>
    </source>
</reference>
<dbReference type="Pfam" id="PF00589">
    <property type="entry name" value="Phage_integrase"/>
    <property type="match status" value="1"/>
</dbReference>
<evidence type="ECO:0000256" key="3">
    <source>
        <dbReference type="ARBA" id="ARBA00023172"/>
    </source>
</evidence>
<keyword evidence="3" id="KW-0233">DNA recombination</keyword>
<dbReference type="PROSITE" id="PS51900">
    <property type="entry name" value="CB"/>
    <property type="match status" value="1"/>
</dbReference>
<dbReference type="GO" id="GO:0003677">
    <property type="term" value="F:DNA binding"/>
    <property type="evidence" value="ECO:0007669"/>
    <property type="project" value="UniProtKB-UniRule"/>
</dbReference>
<dbReference type="InterPro" id="IPR044068">
    <property type="entry name" value="CB"/>
</dbReference>
<dbReference type="GO" id="GO:0006310">
    <property type="term" value="P:DNA recombination"/>
    <property type="evidence" value="ECO:0007669"/>
    <property type="project" value="UniProtKB-KW"/>
</dbReference>
<dbReference type="Proteomes" id="UP000235653">
    <property type="component" value="Unassembled WGS sequence"/>
</dbReference>
<dbReference type="Gene3D" id="1.10.150.130">
    <property type="match status" value="1"/>
</dbReference>
<keyword evidence="5" id="KW-1185">Reference proteome</keyword>
<keyword evidence="2" id="KW-0238">DNA-binding</keyword>
<comment type="caution">
    <text evidence="4">The sequence shown here is derived from an EMBL/GenBank/DDBJ whole genome shotgun (WGS) entry which is preliminary data.</text>
</comment>
<dbReference type="PANTHER" id="PTHR30349">
    <property type="entry name" value="PHAGE INTEGRASE-RELATED"/>
    <property type="match status" value="1"/>
</dbReference>
<dbReference type="GO" id="GO:0015074">
    <property type="term" value="P:DNA integration"/>
    <property type="evidence" value="ECO:0007669"/>
    <property type="project" value="InterPro"/>
</dbReference>
<sequence length="408" mass="45689">MTHNFPTKSPKDQQLKGELRGDLGTYEKIGLFQRDISQNTAYRYRGALLRFQAFLGNNPPTPAASLEYLSGLRKNELDPATLRVYSVALRGFHEWRGEELKFKVKVPKKAPKLIPEEPILKMLEQAAAKPHDELILRLMTDAGMRRDETVNLTEGAAEDGWLRFVGKGKKERQVPMTRRLAELVKMFSTGKSPDTNLVGVGEKGIYGLVKRYAATAGHPELAPHDLRRYFGMRVQEISGDIRVTQELLGHSNVNTTQIYTAVKPKRLEDAIARLNGPGLGEQAKRPEQNSVNIDRLLADLASFSVKLVDRTTNAANFLSLLWQKFGSGITTVQVIQTLTTEFGFSASDPQALWNGVETLLAQLNLRQIIFQEQRRGGTTVRGKVDIGHWVLTDFGKTVVLEIEKRKTA</sequence>
<evidence type="ECO:0000313" key="5">
    <source>
        <dbReference type="Proteomes" id="UP000235653"/>
    </source>
</evidence>
<protein>
    <submittedName>
        <fullName evidence="4">Uncharacterized protein</fullName>
    </submittedName>
</protein>
<dbReference type="Gene3D" id="1.10.443.10">
    <property type="entry name" value="Intergrase catalytic core"/>
    <property type="match status" value="1"/>
</dbReference>
<comment type="similarity">
    <text evidence="1">Belongs to the 'phage' integrase family.</text>
</comment>
<accession>A0A2P5P7X7</accession>
<dbReference type="InterPro" id="IPR002104">
    <property type="entry name" value="Integrase_catalytic"/>
</dbReference>
<dbReference type="SUPFAM" id="SSF56349">
    <property type="entry name" value="DNA breaking-rejoining enzymes"/>
    <property type="match status" value="1"/>
</dbReference>
<dbReference type="RefSeq" id="WP_102331803.1">
    <property type="nucleotide sequence ID" value="NZ_CP058566.2"/>
</dbReference>
<gene>
    <name evidence="4" type="ORF">JP09_004605</name>
</gene>
<organism evidence="4 5">
    <name type="scientific">Dehalogenimonas etheniformans</name>
    <dbReference type="NCBI Taxonomy" id="1536648"/>
    <lineage>
        <taxon>Bacteria</taxon>
        <taxon>Bacillati</taxon>
        <taxon>Chloroflexota</taxon>
        <taxon>Dehalococcoidia</taxon>
        <taxon>Dehalococcoidales</taxon>
        <taxon>Dehalococcoidaceae</taxon>
        <taxon>Dehalogenimonas</taxon>
    </lineage>
</organism>
<dbReference type="InterPro" id="IPR010998">
    <property type="entry name" value="Integrase_recombinase_N"/>
</dbReference>
<dbReference type="InterPro" id="IPR011010">
    <property type="entry name" value="DNA_brk_join_enz"/>
</dbReference>
<dbReference type="PROSITE" id="PS51898">
    <property type="entry name" value="TYR_RECOMBINASE"/>
    <property type="match status" value="1"/>
</dbReference>
<proteinExistence type="inferred from homology"/>
<evidence type="ECO:0000313" key="4">
    <source>
        <dbReference type="EMBL" id="PPD58390.1"/>
    </source>
</evidence>
<evidence type="ECO:0000256" key="2">
    <source>
        <dbReference type="ARBA" id="ARBA00023125"/>
    </source>
</evidence>
<name>A0A2P5P7X7_9CHLR</name>